<evidence type="ECO:0000313" key="3">
    <source>
        <dbReference type="EMBL" id="KZT63503.1"/>
    </source>
</evidence>
<dbReference type="InterPro" id="IPR040976">
    <property type="entry name" value="Pkinase_fungal"/>
</dbReference>
<feature type="region of interest" description="Disordered" evidence="1">
    <location>
        <begin position="236"/>
        <end position="259"/>
    </location>
</feature>
<accession>A0A165KS48</accession>
<feature type="region of interest" description="Disordered" evidence="1">
    <location>
        <begin position="29"/>
        <end position="76"/>
    </location>
</feature>
<dbReference type="Pfam" id="PF17667">
    <property type="entry name" value="Pkinase_fungal"/>
    <property type="match status" value="1"/>
</dbReference>
<protein>
    <recommendedName>
        <fullName evidence="2">Fungal-type protein kinase domain-containing protein</fullName>
    </recommendedName>
</protein>
<reference evidence="3 4" key="1">
    <citation type="journal article" date="2016" name="Mol. Biol. Evol.">
        <title>Comparative Genomics of Early-Diverging Mushroom-Forming Fungi Provides Insights into the Origins of Lignocellulose Decay Capabilities.</title>
        <authorList>
            <person name="Nagy L.G."/>
            <person name="Riley R."/>
            <person name="Tritt A."/>
            <person name="Adam C."/>
            <person name="Daum C."/>
            <person name="Floudas D."/>
            <person name="Sun H."/>
            <person name="Yadav J.S."/>
            <person name="Pangilinan J."/>
            <person name="Larsson K.H."/>
            <person name="Matsuura K."/>
            <person name="Barry K."/>
            <person name="Labutti K."/>
            <person name="Kuo R."/>
            <person name="Ohm R.A."/>
            <person name="Bhattacharya S.S."/>
            <person name="Shirouzu T."/>
            <person name="Yoshinaga Y."/>
            <person name="Martin F.M."/>
            <person name="Grigoriev I.V."/>
            <person name="Hibbett D.S."/>
        </authorList>
    </citation>
    <scope>NUCLEOTIDE SEQUENCE [LARGE SCALE GENOMIC DNA]</scope>
    <source>
        <strain evidence="3 4">L-15889</strain>
    </source>
</reference>
<dbReference type="PANTHER" id="PTHR38248">
    <property type="entry name" value="FUNK1 6"/>
    <property type="match status" value="1"/>
</dbReference>
<proteinExistence type="predicted"/>
<dbReference type="EMBL" id="KV429177">
    <property type="protein sequence ID" value="KZT63503.1"/>
    <property type="molecule type" value="Genomic_DNA"/>
</dbReference>
<dbReference type="OrthoDB" id="2802640at2759"/>
<feature type="domain" description="Fungal-type protein kinase" evidence="2">
    <location>
        <begin position="73"/>
        <end position="116"/>
    </location>
</feature>
<evidence type="ECO:0000313" key="4">
    <source>
        <dbReference type="Proteomes" id="UP000076727"/>
    </source>
</evidence>
<sequence length="259" mass="29307">MWYMKDEKVLGVLCDWDLAADYSNGDVRAAHVPHEGGTDRDKSKSGPGSRRTDEPDGQSPEQGGTSQRASQSEAPVQARYRTGTGPFMAMDLLRPGLPPLHKYRHDLESFFYLYIYAAAAYNPVQKVFGNILQWQHESLISVGHNKRQFLVDEEEFQSVVARAHEDFKPLVLQGGLLVRLSLPFSQVEERFARFESIQRMEGMAPLNEDQLSRMAKIEKKRDKLITYSKFMGILQAPEDMPKEAQKGQSGAKEDEGQDI</sequence>
<organism evidence="3 4">
    <name type="scientific">Daedalea quercina L-15889</name>
    <dbReference type="NCBI Taxonomy" id="1314783"/>
    <lineage>
        <taxon>Eukaryota</taxon>
        <taxon>Fungi</taxon>
        <taxon>Dikarya</taxon>
        <taxon>Basidiomycota</taxon>
        <taxon>Agaricomycotina</taxon>
        <taxon>Agaricomycetes</taxon>
        <taxon>Polyporales</taxon>
        <taxon>Fomitopsis</taxon>
    </lineage>
</organism>
<gene>
    <name evidence="3" type="ORF">DAEQUDRAFT_733745</name>
</gene>
<evidence type="ECO:0000259" key="2">
    <source>
        <dbReference type="Pfam" id="PF17667"/>
    </source>
</evidence>
<dbReference type="Proteomes" id="UP000076727">
    <property type="component" value="Unassembled WGS sequence"/>
</dbReference>
<feature type="compositionally biased region" description="Basic and acidic residues" evidence="1">
    <location>
        <begin position="29"/>
        <end position="54"/>
    </location>
</feature>
<dbReference type="STRING" id="1314783.A0A165KS48"/>
<name>A0A165KS48_9APHY</name>
<feature type="compositionally biased region" description="Polar residues" evidence="1">
    <location>
        <begin position="59"/>
        <end position="74"/>
    </location>
</feature>
<evidence type="ECO:0000256" key="1">
    <source>
        <dbReference type="SAM" id="MobiDB-lite"/>
    </source>
</evidence>
<dbReference type="AlphaFoldDB" id="A0A165KS48"/>
<dbReference type="PANTHER" id="PTHR38248:SF2">
    <property type="entry name" value="FUNK1 11"/>
    <property type="match status" value="1"/>
</dbReference>
<keyword evidence="4" id="KW-1185">Reference proteome</keyword>